<dbReference type="GO" id="GO:0016485">
    <property type="term" value="P:protein processing"/>
    <property type="evidence" value="ECO:0000318"/>
    <property type="project" value="GO_Central"/>
</dbReference>
<proteinExistence type="predicted"/>
<dbReference type="GO" id="GO:0004222">
    <property type="term" value="F:metalloendopeptidase activity"/>
    <property type="evidence" value="ECO:0000318"/>
    <property type="project" value="GO_Central"/>
</dbReference>
<accession>A0A7M7P833</accession>
<dbReference type="GeneID" id="115918751"/>
<dbReference type="InParanoid" id="A0A7M7P833"/>
<dbReference type="PANTHER" id="PTHR43016:SF13">
    <property type="entry name" value="PRESEQUENCE PROTEASE, MITOCHONDRIAL"/>
    <property type="match status" value="1"/>
</dbReference>
<keyword evidence="2" id="KW-1185">Reference proteome</keyword>
<dbReference type="EnsemblMetazoa" id="XM_030989387">
    <property type="protein sequence ID" value="XP_030845247"/>
    <property type="gene ID" value="LOC115918751"/>
</dbReference>
<dbReference type="RefSeq" id="XP_030845247.1">
    <property type="nucleotide sequence ID" value="XM_030989387.1"/>
</dbReference>
<dbReference type="InterPro" id="IPR011249">
    <property type="entry name" value="Metalloenz_LuxS/M16"/>
</dbReference>
<evidence type="ECO:0000313" key="2">
    <source>
        <dbReference type="Proteomes" id="UP000007110"/>
    </source>
</evidence>
<dbReference type="OrthoDB" id="4953at2759"/>
<dbReference type="SUPFAM" id="SSF63411">
    <property type="entry name" value="LuxS/MPP-like metallohydrolase"/>
    <property type="match status" value="2"/>
</dbReference>
<dbReference type="AlphaFoldDB" id="A0A7M7P833"/>
<evidence type="ECO:0000313" key="1">
    <source>
        <dbReference type="EnsemblMetazoa" id="XP_030845247"/>
    </source>
</evidence>
<dbReference type="PANTHER" id="PTHR43016">
    <property type="entry name" value="PRESEQUENCE PROTEASE"/>
    <property type="match status" value="1"/>
</dbReference>
<reference evidence="2" key="1">
    <citation type="submission" date="2015-02" db="EMBL/GenBank/DDBJ databases">
        <title>Genome sequencing for Strongylocentrotus purpuratus.</title>
        <authorList>
            <person name="Murali S."/>
            <person name="Liu Y."/>
            <person name="Vee V."/>
            <person name="English A."/>
            <person name="Wang M."/>
            <person name="Skinner E."/>
            <person name="Han Y."/>
            <person name="Muzny D.M."/>
            <person name="Worley K.C."/>
            <person name="Gibbs R.A."/>
        </authorList>
    </citation>
    <scope>NUCLEOTIDE SEQUENCE</scope>
</reference>
<protein>
    <submittedName>
        <fullName evidence="1">Uncharacterized protein</fullName>
    </submittedName>
</protein>
<dbReference type="GO" id="GO:0005759">
    <property type="term" value="C:mitochondrial matrix"/>
    <property type="evidence" value="ECO:0000318"/>
    <property type="project" value="GO_Central"/>
</dbReference>
<dbReference type="Proteomes" id="UP000007110">
    <property type="component" value="Unassembled WGS sequence"/>
</dbReference>
<dbReference type="GO" id="GO:0046872">
    <property type="term" value="F:metal ion binding"/>
    <property type="evidence" value="ECO:0007669"/>
    <property type="project" value="InterPro"/>
</dbReference>
<dbReference type="OMA" id="DITENAW"/>
<name>A0A7M7P833_STRPU</name>
<reference evidence="1" key="2">
    <citation type="submission" date="2021-01" db="UniProtKB">
        <authorList>
            <consortium name="EnsemblMetazoa"/>
        </authorList>
    </citation>
    <scope>IDENTIFICATION</scope>
</reference>
<sequence length="544" mass="61224">MAEEEKQRVAKQVASLGEAGLKEKAEVVEKANEENETEAPAELLTKLPIPDTASIQFHPFQRYSNLGGGAGDTGLDLQSLPFTFQLDDIHTNFVKLSTLLDTSTVDASLKPYLPLYLELLFESPILRDGALVSHEDVITQLAGDTLATRSCLGVRGQRFKCGKFSQVASIVVKVEEEKYSKGVQWLQEVLYQVQFTADRIKIVAQKMINDVAKLKRDGRTVALMVLRDINYSPESNHHVVSMIRQQNFLTKLLEQLGQDPSTVIKNLNSLRDLVTSPGNVRVHMAANMKKLSSPQSPWQQFFMEKGLKAEEKNSEVRQLSYQLRDESSSKPRGTIVGVGSVESAFFVQTIPCVDSFEHPDLPAVMVYMESLCALEGPMWRQIRGLGFAYHYSMYIRPEEGLLYFQLFKCTHVVSAYKQAKEIVEGYLSGKTEFTAGQVETTISSVLYEIIEREETVASTSNESMMNYLRRVDQHYNRELLKRISKVTVEDLKRVGEKYFSLLFDPSKAKCALCCQSSKVDEIKEAFKGFGRDLTVMASLEEGLK</sequence>
<organism evidence="1 2">
    <name type="scientific">Strongylocentrotus purpuratus</name>
    <name type="common">Purple sea urchin</name>
    <dbReference type="NCBI Taxonomy" id="7668"/>
    <lineage>
        <taxon>Eukaryota</taxon>
        <taxon>Metazoa</taxon>
        <taxon>Echinodermata</taxon>
        <taxon>Eleutherozoa</taxon>
        <taxon>Echinozoa</taxon>
        <taxon>Echinoidea</taxon>
        <taxon>Euechinoidea</taxon>
        <taxon>Echinacea</taxon>
        <taxon>Camarodonta</taxon>
        <taxon>Echinidea</taxon>
        <taxon>Strongylocentrotidae</taxon>
        <taxon>Strongylocentrotus</taxon>
    </lineage>
</organism>
<dbReference type="FunFam" id="3.30.830.10:FF:000042">
    <property type="entry name" value="Zinc metalloprotease, putative"/>
    <property type="match status" value="1"/>
</dbReference>
<dbReference type="KEGG" id="spu:115918751"/>
<dbReference type="Gene3D" id="3.30.830.10">
    <property type="entry name" value="Metalloenzyme, LuxS/M16 peptidase-like"/>
    <property type="match status" value="2"/>
</dbReference>